<dbReference type="Pfam" id="PF12852">
    <property type="entry name" value="Cupin_6"/>
    <property type="match status" value="1"/>
</dbReference>
<dbReference type="AlphaFoldDB" id="W9H6N5"/>
<dbReference type="PROSITE" id="PS01124">
    <property type="entry name" value="HTH_ARAC_FAMILY_2"/>
    <property type="match status" value="1"/>
</dbReference>
<dbReference type="PANTHER" id="PTHR46796">
    <property type="entry name" value="HTH-TYPE TRANSCRIPTIONAL ACTIVATOR RHAS-RELATED"/>
    <property type="match status" value="1"/>
</dbReference>
<dbReference type="PROSITE" id="PS00041">
    <property type="entry name" value="HTH_ARAC_FAMILY_1"/>
    <property type="match status" value="1"/>
</dbReference>
<proteinExistence type="predicted"/>
<dbReference type="GO" id="GO:0043565">
    <property type="term" value="F:sequence-specific DNA binding"/>
    <property type="evidence" value="ECO:0007669"/>
    <property type="project" value="InterPro"/>
</dbReference>
<name>W9H6N5_9PROT</name>
<dbReference type="SMART" id="SM00342">
    <property type="entry name" value="HTH_ARAC"/>
    <property type="match status" value="1"/>
</dbReference>
<dbReference type="PANTHER" id="PTHR46796:SF7">
    <property type="entry name" value="ARAC FAMILY TRANSCRIPTIONAL REGULATOR"/>
    <property type="match status" value="1"/>
</dbReference>
<evidence type="ECO:0000256" key="1">
    <source>
        <dbReference type="ARBA" id="ARBA00023015"/>
    </source>
</evidence>
<evidence type="ECO:0000256" key="2">
    <source>
        <dbReference type="ARBA" id="ARBA00023125"/>
    </source>
</evidence>
<protein>
    <submittedName>
        <fullName evidence="6">AraC family transcriptional regulator</fullName>
    </submittedName>
</protein>
<dbReference type="InterPro" id="IPR018062">
    <property type="entry name" value="HTH_AraC-typ_CS"/>
</dbReference>
<evidence type="ECO:0000256" key="4">
    <source>
        <dbReference type="SAM" id="MobiDB-lite"/>
    </source>
</evidence>
<dbReference type="Pfam" id="PF12833">
    <property type="entry name" value="HTH_18"/>
    <property type="match status" value="1"/>
</dbReference>
<dbReference type="PATRIC" id="fig|1385369.3.peg.1208"/>
<sequence>MIVQNAPNDALSDVLRLVDACALASVTLTAGGDWAIRFPAPDHIKFCALRRGSCWLAASDGLPPRHLDEGDCFVVVRGEFTLASSPDVRPVPAERVFGGFGQSGHCGDGDDTHLIGGSVCFDTVNGAILTDVLPASLVISGEAAAAVRWLLEQLDQEWRRAGPGSLLACNDMLRLMFIHALRAYVADLPPLAGNWLAGLADPRIGKPFEAIHADPVHDWTLAELASLAGQSRSAFASHFKESVGVSPMWYVARWRMRLAAARLRRSREPVSSIAASLGYVSDSAFSATFRRIMGVSPTRYRARFTHSSTGRASASPAGEDGQVLAFPDAITVEPPERRRLPRATRSG</sequence>
<dbReference type="Proteomes" id="UP000019486">
    <property type="component" value="Unassembled WGS sequence"/>
</dbReference>
<dbReference type="InterPro" id="IPR020449">
    <property type="entry name" value="Tscrpt_reg_AraC-type_HTH"/>
</dbReference>
<dbReference type="InterPro" id="IPR009057">
    <property type="entry name" value="Homeodomain-like_sf"/>
</dbReference>
<keyword evidence="3" id="KW-0804">Transcription</keyword>
<dbReference type="PRINTS" id="PR00032">
    <property type="entry name" value="HTHARAC"/>
</dbReference>
<keyword evidence="7" id="KW-1185">Reference proteome</keyword>
<keyword evidence="1" id="KW-0805">Transcription regulation</keyword>
<evidence type="ECO:0000313" key="6">
    <source>
        <dbReference type="EMBL" id="EWY41679.1"/>
    </source>
</evidence>
<evidence type="ECO:0000256" key="3">
    <source>
        <dbReference type="ARBA" id="ARBA00023163"/>
    </source>
</evidence>
<comment type="caution">
    <text evidence="6">The sequence shown here is derived from an EMBL/GenBank/DDBJ whole genome shotgun (WGS) entry which is preliminary data.</text>
</comment>
<dbReference type="SUPFAM" id="SSF46689">
    <property type="entry name" value="Homeodomain-like"/>
    <property type="match status" value="2"/>
</dbReference>
<organism evidence="6 7">
    <name type="scientific">Skermanella stibiiresistens SB22</name>
    <dbReference type="NCBI Taxonomy" id="1385369"/>
    <lineage>
        <taxon>Bacteria</taxon>
        <taxon>Pseudomonadati</taxon>
        <taxon>Pseudomonadota</taxon>
        <taxon>Alphaproteobacteria</taxon>
        <taxon>Rhodospirillales</taxon>
        <taxon>Azospirillaceae</taxon>
        <taxon>Skermanella</taxon>
    </lineage>
</organism>
<accession>W9H6N5</accession>
<feature type="region of interest" description="Disordered" evidence="4">
    <location>
        <begin position="306"/>
        <end position="347"/>
    </location>
</feature>
<evidence type="ECO:0000313" key="7">
    <source>
        <dbReference type="Proteomes" id="UP000019486"/>
    </source>
</evidence>
<dbReference type="OrthoDB" id="9802263at2"/>
<keyword evidence="2" id="KW-0238">DNA-binding</keyword>
<dbReference type="GO" id="GO:0003700">
    <property type="term" value="F:DNA-binding transcription factor activity"/>
    <property type="evidence" value="ECO:0007669"/>
    <property type="project" value="InterPro"/>
</dbReference>
<gene>
    <name evidence="6" type="ORF">N825_24375</name>
</gene>
<evidence type="ECO:0000259" key="5">
    <source>
        <dbReference type="PROSITE" id="PS01124"/>
    </source>
</evidence>
<dbReference type="InterPro" id="IPR050204">
    <property type="entry name" value="AraC_XylS_family_regulators"/>
</dbReference>
<dbReference type="Gene3D" id="1.10.10.60">
    <property type="entry name" value="Homeodomain-like"/>
    <property type="match status" value="2"/>
</dbReference>
<dbReference type="InterPro" id="IPR018060">
    <property type="entry name" value="HTH_AraC"/>
</dbReference>
<dbReference type="STRING" id="1385369.N825_24375"/>
<reference evidence="6 7" key="1">
    <citation type="submission" date="2013-08" db="EMBL/GenBank/DDBJ databases">
        <title>The genome sequence of Skermanella stibiiresistens.</title>
        <authorList>
            <person name="Zhu W."/>
            <person name="Wang G."/>
        </authorList>
    </citation>
    <scope>NUCLEOTIDE SEQUENCE [LARGE SCALE GENOMIC DNA]</scope>
    <source>
        <strain evidence="6 7">SB22</strain>
    </source>
</reference>
<dbReference type="RefSeq" id="WP_063833638.1">
    <property type="nucleotide sequence ID" value="NZ_AVFL01000003.1"/>
</dbReference>
<dbReference type="EMBL" id="AVFL01000003">
    <property type="protein sequence ID" value="EWY41679.1"/>
    <property type="molecule type" value="Genomic_DNA"/>
</dbReference>
<feature type="domain" description="HTH araC/xylS-type" evidence="5">
    <location>
        <begin position="205"/>
        <end position="303"/>
    </location>
</feature>
<dbReference type="InterPro" id="IPR032783">
    <property type="entry name" value="AraC_lig"/>
</dbReference>